<evidence type="ECO:0000256" key="2">
    <source>
        <dbReference type="ARBA" id="ARBA00005745"/>
    </source>
</evidence>
<dbReference type="PANTHER" id="PTHR30012">
    <property type="entry name" value="GENERAL SECRETION PATHWAY PROTEIN"/>
    <property type="match status" value="1"/>
</dbReference>
<keyword evidence="5 7" id="KW-1133">Transmembrane helix</keyword>
<keyword evidence="6 7" id="KW-0472">Membrane</keyword>
<dbReference type="Gene3D" id="1.20.81.30">
    <property type="entry name" value="Type II secretion system (T2SS), domain F"/>
    <property type="match status" value="2"/>
</dbReference>
<protein>
    <submittedName>
        <fullName evidence="9">Type II secretion system F family protein</fullName>
    </submittedName>
</protein>
<reference evidence="9" key="1">
    <citation type="submission" date="2022-05" db="EMBL/GenBank/DDBJ databases">
        <authorList>
            <person name="Sun X."/>
        </authorList>
    </citation>
    <scope>NUCLEOTIDE SEQUENCE</scope>
    <source>
        <strain evidence="9">Ai-910</strain>
    </source>
</reference>
<evidence type="ECO:0000313" key="9">
    <source>
        <dbReference type="EMBL" id="URW80634.1"/>
    </source>
</evidence>
<dbReference type="KEGG" id="alkq:M9189_04625"/>
<feature type="transmembrane region" description="Helical" evidence="7">
    <location>
        <begin position="224"/>
        <end position="242"/>
    </location>
</feature>
<feature type="domain" description="Type II secretion system protein GspF" evidence="8">
    <location>
        <begin position="22"/>
        <end position="141"/>
    </location>
</feature>
<dbReference type="Pfam" id="PF00482">
    <property type="entry name" value="T2SSF"/>
    <property type="match status" value="2"/>
</dbReference>
<evidence type="ECO:0000256" key="5">
    <source>
        <dbReference type="ARBA" id="ARBA00022989"/>
    </source>
</evidence>
<comment type="similarity">
    <text evidence="2">Belongs to the GSP F family.</text>
</comment>
<evidence type="ECO:0000256" key="1">
    <source>
        <dbReference type="ARBA" id="ARBA00004651"/>
    </source>
</evidence>
<dbReference type="PRINTS" id="PR00812">
    <property type="entry name" value="BCTERIALGSPF"/>
</dbReference>
<evidence type="ECO:0000259" key="8">
    <source>
        <dbReference type="Pfam" id="PF00482"/>
    </source>
</evidence>
<dbReference type="Proteomes" id="UP001056426">
    <property type="component" value="Chromosome"/>
</dbReference>
<feature type="domain" description="Type II secretion system protein GspF" evidence="8">
    <location>
        <begin position="221"/>
        <end position="344"/>
    </location>
</feature>
<sequence>MKNSSKAFIKVSDNKKELMFAELSSLLSAGLDFSHSFELLIETEEQTKQKQFLQKIYQKVVQGKTLHNSIRSTASFSALDCGVIYIGEETGRLNDSLDFLANYYHKKIEQKRMLYSAIRYPLIILAMTIMVVIFMLLVIVPMFETVYARMNGELPAMTQFVIATSKKLPLISFFVISAGLIGGYLLYSKRNNDSVRKTISKFVLFIPFVNKVIRRNMQAHFCKLLYLLISSGVPLLSGIEILKDILTFYPYQQSLKRMELGLQRGELLSNSLQQFPHLYEQKLVTLLRVGEETNRLPEMLEKQSTSLTHELEYELQKLGSFLEPILIFIVGVMVAAVLISMYLPMFKLGGIMG</sequence>
<evidence type="ECO:0000256" key="3">
    <source>
        <dbReference type="ARBA" id="ARBA00022475"/>
    </source>
</evidence>
<dbReference type="PANTHER" id="PTHR30012:SF0">
    <property type="entry name" value="TYPE II SECRETION SYSTEM PROTEIN F-RELATED"/>
    <property type="match status" value="1"/>
</dbReference>
<dbReference type="EMBL" id="CP098400">
    <property type="protein sequence ID" value="URW80634.1"/>
    <property type="molecule type" value="Genomic_DNA"/>
</dbReference>
<comment type="subcellular location">
    <subcellularLocation>
        <location evidence="1">Cell membrane</location>
        <topology evidence="1">Multi-pass membrane protein</topology>
    </subcellularLocation>
</comment>
<proteinExistence type="inferred from homology"/>
<evidence type="ECO:0000256" key="4">
    <source>
        <dbReference type="ARBA" id="ARBA00022692"/>
    </source>
</evidence>
<keyword evidence="10" id="KW-1185">Reference proteome</keyword>
<gene>
    <name evidence="9" type="ORF">M9189_04625</name>
</gene>
<dbReference type="InterPro" id="IPR003004">
    <property type="entry name" value="GspF/PilC"/>
</dbReference>
<feature type="transmembrane region" description="Helical" evidence="7">
    <location>
        <begin position="325"/>
        <end position="343"/>
    </location>
</feature>
<keyword evidence="3" id="KW-1003">Cell membrane</keyword>
<reference evidence="9" key="2">
    <citation type="submission" date="2022-06" db="EMBL/GenBank/DDBJ databases">
        <title>Xiashengella guii gen. nov. sp. nov., a bacterium isolated form anaerobic digestion tank.</title>
        <authorList>
            <person name="Huang H."/>
        </authorList>
    </citation>
    <scope>NUCLEOTIDE SEQUENCE</scope>
    <source>
        <strain evidence="9">Ai-910</strain>
    </source>
</reference>
<dbReference type="AlphaFoldDB" id="A0A9J6ZS06"/>
<feature type="transmembrane region" description="Helical" evidence="7">
    <location>
        <begin position="120"/>
        <end position="148"/>
    </location>
</feature>
<accession>A0A9J6ZS06</accession>
<dbReference type="GO" id="GO:0005886">
    <property type="term" value="C:plasma membrane"/>
    <property type="evidence" value="ECO:0007669"/>
    <property type="project" value="UniProtKB-SubCell"/>
</dbReference>
<evidence type="ECO:0000256" key="7">
    <source>
        <dbReference type="SAM" id="Phobius"/>
    </source>
</evidence>
<dbReference type="InterPro" id="IPR018076">
    <property type="entry name" value="T2SS_GspF_dom"/>
</dbReference>
<dbReference type="RefSeq" id="WP_250724993.1">
    <property type="nucleotide sequence ID" value="NZ_CP098400.1"/>
</dbReference>
<evidence type="ECO:0000256" key="6">
    <source>
        <dbReference type="ARBA" id="ARBA00023136"/>
    </source>
</evidence>
<name>A0A9J6ZS06_9BACT</name>
<feature type="transmembrane region" description="Helical" evidence="7">
    <location>
        <begin position="168"/>
        <end position="187"/>
    </location>
</feature>
<dbReference type="InterPro" id="IPR042094">
    <property type="entry name" value="T2SS_GspF_sf"/>
</dbReference>
<evidence type="ECO:0000313" key="10">
    <source>
        <dbReference type="Proteomes" id="UP001056426"/>
    </source>
</evidence>
<keyword evidence="4 7" id="KW-0812">Transmembrane</keyword>
<organism evidence="9 10">
    <name type="scientific">Xiashengella succiniciproducens</name>
    <dbReference type="NCBI Taxonomy" id="2949635"/>
    <lineage>
        <taxon>Bacteria</taxon>
        <taxon>Pseudomonadati</taxon>
        <taxon>Bacteroidota</taxon>
        <taxon>Bacteroidia</taxon>
        <taxon>Marinilabiliales</taxon>
        <taxon>Marinilabiliaceae</taxon>
        <taxon>Xiashengella</taxon>
    </lineage>
</organism>